<accession>E7RR73</accession>
<dbReference type="EMBL" id="AEPE02000005">
    <property type="protein sequence ID" value="EFZ36761.1"/>
    <property type="molecule type" value="Genomic_DNA"/>
</dbReference>
<gene>
    <name evidence="1" type="ORF">HMPREF0663_11674</name>
</gene>
<organism evidence="1 2">
    <name type="scientific">Hoylesella oralis ATCC 33269</name>
    <dbReference type="NCBI Taxonomy" id="873533"/>
    <lineage>
        <taxon>Bacteria</taxon>
        <taxon>Pseudomonadati</taxon>
        <taxon>Bacteroidota</taxon>
        <taxon>Bacteroidia</taxon>
        <taxon>Bacteroidales</taxon>
        <taxon>Prevotellaceae</taxon>
        <taxon>Hoylesella</taxon>
    </lineage>
</organism>
<reference evidence="1" key="1">
    <citation type="submission" date="2011-01" db="EMBL/GenBank/DDBJ databases">
        <authorList>
            <person name="Muzny D."/>
            <person name="Qin X."/>
            <person name="Buhay C."/>
            <person name="Dugan-Rocha S."/>
            <person name="Ding Y."/>
            <person name="Chen G."/>
            <person name="Hawes A."/>
            <person name="Holder M."/>
            <person name="Jhangiani S."/>
            <person name="Johnson A."/>
            <person name="Khan Z."/>
            <person name="Li Z."/>
            <person name="Liu W."/>
            <person name="Liu X."/>
            <person name="Perez L."/>
            <person name="Shen H."/>
            <person name="Wang Q."/>
            <person name="Watt J."/>
            <person name="Xi L."/>
            <person name="Xin Y."/>
            <person name="Zhou J."/>
            <person name="Deng J."/>
            <person name="Jiang H."/>
            <person name="Liu Y."/>
            <person name="Qu J."/>
            <person name="Song X.-Z."/>
            <person name="Zhang L."/>
            <person name="Villasana D."/>
            <person name="Johnson A."/>
            <person name="Liu J."/>
            <person name="Liyanage D."/>
            <person name="Lorensuhewa L."/>
            <person name="Robinson T."/>
            <person name="Song A."/>
            <person name="Song B.-B."/>
            <person name="Dinh H."/>
            <person name="Thornton R."/>
            <person name="Coyle M."/>
            <person name="Francisco L."/>
            <person name="Jackson L."/>
            <person name="Javaid M."/>
            <person name="Korchina V."/>
            <person name="Kovar C."/>
            <person name="Mata R."/>
            <person name="Mathew T."/>
            <person name="Ngo R."/>
            <person name="Nguyen L."/>
            <person name="Nguyen N."/>
            <person name="Okwuonu G."/>
            <person name="Ongeri F."/>
            <person name="Pham C."/>
            <person name="Simmons D."/>
            <person name="Wilczek-Boney K."/>
            <person name="Hale W."/>
            <person name="Jakkamsetti A."/>
            <person name="Pham P."/>
            <person name="Ruth R."/>
            <person name="San Lucas F."/>
            <person name="Warren J."/>
            <person name="Zhang J."/>
            <person name="Zhao Z."/>
            <person name="Zhou C."/>
            <person name="Zhu D."/>
            <person name="Lee S."/>
            <person name="Bess C."/>
            <person name="Blankenburg K."/>
            <person name="Forbes L."/>
            <person name="Fu Q."/>
            <person name="Gubbala S."/>
            <person name="Hirani K."/>
            <person name="Jayaseelan J.C."/>
            <person name="Lara F."/>
            <person name="Munidasa M."/>
            <person name="Palculict T."/>
            <person name="Patil S."/>
            <person name="Pu L.-L."/>
            <person name="Saada N."/>
            <person name="Tang L."/>
            <person name="Weissenberger G."/>
            <person name="Zhu Y."/>
            <person name="Hemphill L."/>
            <person name="Shang Y."/>
            <person name="Youmans B."/>
            <person name="Ayvaz T."/>
            <person name="Ross M."/>
            <person name="Santibanez J."/>
            <person name="Aqrawi P."/>
            <person name="Gross S."/>
            <person name="Joshi V."/>
            <person name="Fowler G."/>
            <person name="Nazareth L."/>
            <person name="Reid J."/>
            <person name="Worley K."/>
            <person name="Petrosino J."/>
            <person name="Highlander S."/>
            <person name="Gibbs R."/>
        </authorList>
    </citation>
    <scope>NUCLEOTIDE SEQUENCE [LARGE SCALE GENOMIC DNA]</scope>
    <source>
        <strain evidence="1">ATCC 33269</strain>
    </source>
</reference>
<comment type="caution">
    <text evidence="1">The sequence shown here is derived from an EMBL/GenBank/DDBJ whole genome shotgun (WGS) entry which is preliminary data.</text>
</comment>
<name>E7RR73_9BACT</name>
<proteinExistence type="predicted"/>
<evidence type="ECO:0000313" key="1">
    <source>
        <dbReference type="EMBL" id="EFZ36761.1"/>
    </source>
</evidence>
<evidence type="ECO:0000313" key="2">
    <source>
        <dbReference type="Proteomes" id="UP000005580"/>
    </source>
</evidence>
<dbReference type="HOGENOM" id="CLU_2846182_0_0_10"/>
<sequence length="65" mass="7340">MPLPWGINTAQSYEIFRNIAPRSTEFNGSGTLPMRFICHIYATCTVCLKGLNITPIRAVLRNLEK</sequence>
<protein>
    <submittedName>
        <fullName evidence="1">Uncharacterized protein</fullName>
    </submittedName>
</protein>
<dbReference type="AlphaFoldDB" id="E7RR73"/>
<keyword evidence="2" id="KW-1185">Reference proteome</keyword>
<dbReference type="Proteomes" id="UP000005580">
    <property type="component" value="Unassembled WGS sequence"/>
</dbReference>